<evidence type="ECO:0000256" key="1">
    <source>
        <dbReference type="SAM" id="MobiDB-lite"/>
    </source>
</evidence>
<dbReference type="GO" id="GO:0046404">
    <property type="term" value="F:ATP-dependent polydeoxyribonucleotide 5'-hydroxyl-kinase activity"/>
    <property type="evidence" value="ECO:0007669"/>
    <property type="project" value="TreeGrafter"/>
</dbReference>
<sequence length="289" mass="32192">MQDESEAPARNADSSGDTSHSPQTSGGLSSKSEPISDGEQIVLILVGLIGSGKSTFAEALQRHFPRFRRCNQDDLGNRRAVEVLARRSLQQGMSVCIDRTNFDTAQRKHWVNIAREFPGTLIWVIVFDTPYEVCRERIQKRISHPTIKSPEQGLSVLQRFATDFQSPQPSEGFDRILCLNTTVFPTPIFSRSDIAEILQRVRNSASLNVGRIQPVWSLYPKHQQRGFGRGRFGTSNNYGHSFQWSRGRGRAGTGPSNPQAMGGPTRITRRDTPIGGWRTGNKNDPSAVD</sequence>
<evidence type="ECO:0008006" key="4">
    <source>
        <dbReference type="Google" id="ProtNLM"/>
    </source>
</evidence>
<dbReference type="KEGG" id="mrr:Moror_17412"/>
<accession>V2XYY1</accession>
<keyword evidence="3" id="KW-1185">Reference proteome</keyword>
<protein>
    <recommendedName>
        <fullName evidence="4">P-loop containing nucleoside triphosphate hydrolase protein</fullName>
    </recommendedName>
</protein>
<evidence type="ECO:0000313" key="2">
    <source>
        <dbReference type="EMBL" id="ESK97705.1"/>
    </source>
</evidence>
<dbReference type="GO" id="GO:0046403">
    <property type="term" value="F:polynucleotide 3'-phosphatase activity"/>
    <property type="evidence" value="ECO:0007669"/>
    <property type="project" value="TreeGrafter"/>
</dbReference>
<feature type="region of interest" description="Disordered" evidence="1">
    <location>
        <begin position="238"/>
        <end position="289"/>
    </location>
</feature>
<gene>
    <name evidence="2" type="ORF">Moror_17412</name>
</gene>
<dbReference type="HOGENOM" id="CLU_073629_0_0_1"/>
<dbReference type="EMBL" id="AWSO01000019">
    <property type="protein sequence ID" value="ESK97705.1"/>
    <property type="molecule type" value="Genomic_DNA"/>
</dbReference>
<name>V2XYY1_MONRO</name>
<dbReference type="GO" id="GO:0006281">
    <property type="term" value="P:DNA repair"/>
    <property type="evidence" value="ECO:0007669"/>
    <property type="project" value="TreeGrafter"/>
</dbReference>
<evidence type="ECO:0000313" key="3">
    <source>
        <dbReference type="Proteomes" id="UP000017559"/>
    </source>
</evidence>
<dbReference type="Pfam" id="PF13671">
    <property type="entry name" value="AAA_33"/>
    <property type="match status" value="1"/>
</dbReference>
<dbReference type="Proteomes" id="UP000017559">
    <property type="component" value="Unassembled WGS sequence"/>
</dbReference>
<dbReference type="STRING" id="1381753.V2XYY1"/>
<dbReference type="GO" id="GO:0003690">
    <property type="term" value="F:double-stranded DNA binding"/>
    <property type="evidence" value="ECO:0007669"/>
    <property type="project" value="TreeGrafter"/>
</dbReference>
<feature type="compositionally biased region" description="Polar residues" evidence="1">
    <location>
        <begin position="280"/>
        <end position="289"/>
    </location>
</feature>
<dbReference type="PANTHER" id="PTHR12083">
    <property type="entry name" value="BIFUNCTIONAL POLYNUCLEOTIDE PHOSPHATASE/KINASE"/>
    <property type="match status" value="1"/>
</dbReference>
<organism evidence="2 3">
    <name type="scientific">Moniliophthora roreri (strain MCA 2997)</name>
    <name type="common">Cocoa frosty pod rot fungus</name>
    <name type="synonym">Crinipellis roreri</name>
    <dbReference type="NCBI Taxonomy" id="1381753"/>
    <lineage>
        <taxon>Eukaryota</taxon>
        <taxon>Fungi</taxon>
        <taxon>Dikarya</taxon>
        <taxon>Basidiomycota</taxon>
        <taxon>Agaricomycotina</taxon>
        <taxon>Agaricomycetes</taxon>
        <taxon>Agaricomycetidae</taxon>
        <taxon>Agaricales</taxon>
        <taxon>Marasmiineae</taxon>
        <taxon>Marasmiaceae</taxon>
        <taxon>Moniliophthora</taxon>
    </lineage>
</organism>
<dbReference type="PANTHER" id="PTHR12083:SF9">
    <property type="entry name" value="BIFUNCTIONAL POLYNUCLEOTIDE PHOSPHATASE_KINASE"/>
    <property type="match status" value="1"/>
</dbReference>
<proteinExistence type="predicted"/>
<feature type="region of interest" description="Disordered" evidence="1">
    <location>
        <begin position="1"/>
        <end position="34"/>
    </location>
</feature>
<reference evidence="2 3" key="1">
    <citation type="journal article" date="2014" name="BMC Genomics">
        <title>Genome and secretome analysis of the hemibiotrophic fungal pathogen, Moniliophthora roreri, which causes frosty pod rot disease of cacao: mechanisms of the biotrophic and necrotrophic phases.</title>
        <authorList>
            <person name="Meinhardt L.W."/>
            <person name="Costa G.G.L."/>
            <person name="Thomazella D.P.T."/>
            <person name="Teixeira P.J.P.L."/>
            <person name="Carazzolle M.F."/>
            <person name="Schuster S.C."/>
            <person name="Carlson J.E."/>
            <person name="Guiltinan M.J."/>
            <person name="Mieczkowski P."/>
            <person name="Farmer A."/>
            <person name="Ramaraj T."/>
            <person name="Crozier J."/>
            <person name="Davis R.E."/>
            <person name="Shao J."/>
            <person name="Melnick R.L."/>
            <person name="Pereira G.A.G."/>
            <person name="Bailey B.A."/>
        </authorList>
    </citation>
    <scope>NUCLEOTIDE SEQUENCE [LARGE SCALE GENOMIC DNA]</scope>
    <source>
        <strain evidence="2 3">MCA 2997</strain>
    </source>
</reference>
<dbReference type="OrthoDB" id="3512845at2759"/>
<dbReference type="SUPFAM" id="SSF52540">
    <property type="entry name" value="P-loop containing nucleoside triphosphate hydrolases"/>
    <property type="match status" value="1"/>
</dbReference>
<dbReference type="Gene3D" id="3.40.50.300">
    <property type="entry name" value="P-loop containing nucleotide triphosphate hydrolases"/>
    <property type="match status" value="1"/>
</dbReference>
<dbReference type="AlphaFoldDB" id="V2XYY1"/>
<comment type="caution">
    <text evidence="2">The sequence shown here is derived from an EMBL/GenBank/DDBJ whole genome shotgun (WGS) entry which is preliminary data.</text>
</comment>
<dbReference type="InterPro" id="IPR027417">
    <property type="entry name" value="P-loop_NTPase"/>
</dbReference>
<feature type="compositionally biased region" description="Polar residues" evidence="1">
    <location>
        <begin position="12"/>
        <end position="33"/>
    </location>
</feature>